<dbReference type="SUPFAM" id="SSF56784">
    <property type="entry name" value="HAD-like"/>
    <property type="match status" value="1"/>
</dbReference>
<comment type="caution">
    <text evidence="1">The sequence shown here is derived from an EMBL/GenBank/DDBJ whole genome shotgun (WGS) entry which is preliminary data.</text>
</comment>
<evidence type="ECO:0008006" key="3">
    <source>
        <dbReference type="Google" id="ProtNLM"/>
    </source>
</evidence>
<dbReference type="SFLD" id="SFLDS00003">
    <property type="entry name" value="Haloacid_Dehalogenase"/>
    <property type="match status" value="1"/>
</dbReference>
<dbReference type="InterPro" id="IPR036412">
    <property type="entry name" value="HAD-like_sf"/>
</dbReference>
<dbReference type="NCBIfam" id="TIGR01484">
    <property type="entry name" value="HAD-SF-IIB"/>
    <property type="match status" value="1"/>
</dbReference>
<dbReference type="EMBL" id="SLUO01000009">
    <property type="protein sequence ID" value="TCL57305.1"/>
    <property type="molecule type" value="Genomic_DNA"/>
</dbReference>
<dbReference type="PANTHER" id="PTHR10000:SF8">
    <property type="entry name" value="HAD SUPERFAMILY HYDROLASE-LIKE, TYPE 3"/>
    <property type="match status" value="1"/>
</dbReference>
<dbReference type="NCBIfam" id="TIGR00099">
    <property type="entry name" value="Cof-subfamily"/>
    <property type="match status" value="1"/>
</dbReference>
<dbReference type="PANTHER" id="PTHR10000">
    <property type="entry name" value="PHOSPHOSERINE PHOSPHATASE"/>
    <property type="match status" value="1"/>
</dbReference>
<dbReference type="Proteomes" id="UP000295718">
    <property type="component" value="Unassembled WGS sequence"/>
</dbReference>
<dbReference type="GO" id="GO:0005829">
    <property type="term" value="C:cytosol"/>
    <property type="evidence" value="ECO:0007669"/>
    <property type="project" value="TreeGrafter"/>
</dbReference>
<gene>
    <name evidence="1" type="ORF">EDD76_109168</name>
</gene>
<organism evidence="1 2">
    <name type="scientific">Kineothrix alysoides</name>
    <dbReference type="NCBI Taxonomy" id="1469948"/>
    <lineage>
        <taxon>Bacteria</taxon>
        <taxon>Bacillati</taxon>
        <taxon>Bacillota</taxon>
        <taxon>Clostridia</taxon>
        <taxon>Lachnospirales</taxon>
        <taxon>Lachnospiraceae</taxon>
        <taxon>Kineothrix</taxon>
    </lineage>
</organism>
<sequence>MIKLICIDMDGTLLGDEFSIPGQNLEVLKHAVEAGVEIALVSGRPFNIARYFADLIHPKVHVIATNGTYFRYNQAVYEKSLNAEQMERIYTVAAKHHLVIHFKGRNKVISNEWIEESHPYKRTNPKLKEEDKMEFIENADLNKVLEGQSNDIYKALIFRADKVLEENLIQAKLELKQYEDLEVVSSHPCNFEVMRGGTSKGEAVRELSAYLGIKRDEIMCIGDNENDISMIRYGALGIAMGNGTEEIKAAADYITDTNINAGVAKAVQKFVLQKDVMEME</sequence>
<dbReference type="Gene3D" id="3.30.1240.10">
    <property type="match status" value="1"/>
</dbReference>
<dbReference type="InterPro" id="IPR023214">
    <property type="entry name" value="HAD_sf"/>
</dbReference>
<dbReference type="STRING" id="1469948.GCA_000732725_03047"/>
<keyword evidence="2" id="KW-1185">Reference proteome</keyword>
<dbReference type="Pfam" id="PF08282">
    <property type="entry name" value="Hydrolase_3"/>
    <property type="match status" value="1"/>
</dbReference>
<accession>A0A4R1QWQ4</accession>
<proteinExistence type="predicted"/>
<protein>
    <recommendedName>
        <fullName evidence="3">Cof subfamily protein (Haloacid dehalogenase superfamily)/HAD superfamily hydrolase (TIGR01484 family)</fullName>
    </recommendedName>
</protein>
<dbReference type="InterPro" id="IPR006379">
    <property type="entry name" value="HAD-SF_hydro_IIB"/>
</dbReference>
<dbReference type="CDD" id="cd07516">
    <property type="entry name" value="HAD_Pase"/>
    <property type="match status" value="1"/>
</dbReference>
<dbReference type="GO" id="GO:0000287">
    <property type="term" value="F:magnesium ion binding"/>
    <property type="evidence" value="ECO:0007669"/>
    <property type="project" value="TreeGrafter"/>
</dbReference>
<dbReference type="Gene3D" id="3.40.50.1000">
    <property type="entry name" value="HAD superfamily/HAD-like"/>
    <property type="match status" value="1"/>
</dbReference>
<dbReference type="SFLD" id="SFLDG01144">
    <property type="entry name" value="C2.B.4:_PGP_Like"/>
    <property type="match status" value="1"/>
</dbReference>
<evidence type="ECO:0000313" key="1">
    <source>
        <dbReference type="EMBL" id="TCL57305.1"/>
    </source>
</evidence>
<dbReference type="AlphaFoldDB" id="A0A4R1QWQ4"/>
<dbReference type="GO" id="GO:0016791">
    <property type="term" value="F:phosphatase activity"/>
    <property type="evidence" value="ECO:0007669"/>
    <property type="project" value="TreeGrafter"/>
</dbReference>
<dbReference type="SFLD" id="SFLDG01140">
    <property type="entry name" value="C2.B:_Phosphomannomutase_and_P"/>
    <property type="match status" value="1"/>
</dbReference>
<dbReference type="RefSeq" id="WP_031391691.1">
    <property type="nucleotide sequence ID" value="NZ_JPNB01000002.1"/>
</dbReference>
<name>A0A4R1QWQ4_9FIRM</name>
<evidence type="ECO:0000313" key="2">
    <source>
        <dbReference type="Proteomes" id="UP000295718"/>
    </source>
</evidence>
<reference evidence="1 2" key="1">
    <citation type="submission" date="2019-03" db="EMBL/GenBank/DDBJ databases">
        <title>Genomic Encyclopedia of Type Strains, Phase IV (KMG-IV): sequencing the most valuable type-strain genomes for metagenomic binning, comparative biology and taxonomic classification.</title>
        <authorList>
            <person name="Goeker M."/>
        </authorList>
    </citation>
    <scope>NUCLEOTIDE SEQUENCE [LARGE SCALE GENOMIC DNA]</scope>
    <source>
        <strain evidence="1 2">DSM 100556</strain>
    </source>
</reference>
<dbReference type="InterPro" id="IPR000150">
    <property type="entry name" value="Cof"/>
</dbReference>